<comment type="caution">
    <text evidence="1">The sequence shown here is derived from an EMBL/GenBank/DDBJ whole genome shotgun (WGS) entry which is preliminary data.</text>
</comment>
<organism evidence="1 2">
    <name type="scientific">Rhodopseudomonas palustris</name>
    <dbReference type="NCBI Taxonomy" id="1076"/>
    <lineage>
        <taxon>Bacteria</taxon>
        <taxon>Pseudomonadati</taxon>
        <taxon>Pseudomonadota</taxon>
        <taxon>Alphaproteobacteria</taxon>
        <taxon>Hyphomicrobiales</taxon>
        <taxon>Nitrobacteraceae</taxon>
        <taxon>Rhodopseudomonas</taxon>
    </lineage>
</organism>
<protein>
    <submittedName>
        <fullName evidence="1">Uncharacterized protein</fullName>
    </submittedName>
</protein>
<reference evidence="1 2" key="1">
    <citation type="submission" date="2014-11" db="EMBL/GenBank/DDBJ databases">
        <title>Genomics and ecophysiology of heterotrophic nitrogen fixing bacteria isolated from estuarine surface water.</title>
        <authorList>
            <person name="Bentzon-Tilia M."/>
            <person name="Severin I."/>
            <person name="Hansen L.H."/>
            <person name="Riemann L."/>
        </authorList>
    </citation>
    <scope>NUCLEOTIDE SEQUENCE [LARGE SCALE GENOMIC DNA]</scope>
    <source>
        <strain evidence="1 2">BAL398</strain>
    </source>
</reference>
<sequence>MSMLFKMDSGGGKGDCGQTIKATGCDWNPAVSVDGNGCSSGQYAVWQSSPARRVSFAASCRSGVAVHAVIVARFEAELVEPLLSLLVQSLKTIGQFGAPAGSTWRKN</sequence>
<evidence type="ECO:0000313" key="2">
    <source>
        <dbReference type="Proteomes" id="UP000032515"/>
    </source>
</evidence>
<accession>A0A0D7EYY5</accession>
<dbReference type="Proteomes" id="UP000032515">
    <property type="component" value="Unassembled WGS sequence"/>
</dbReference>
<dbReference type="AlphaFoldDB" id="A0A0D7EYY5"/>
<evidence type="ECO:0000313" key="1">
    <source>
        <dbReference type="EMBL" id="KIZ46063.1"/>
    </source>
</evidence>
<gene>
    <name evidence="1" type="ORF">OO17_07115</name>
</gene>
<proteinExistence type="predicted"/>
<name>A0A0D7EYY5_RHOPL</name>
<dbReference type="EMBL" id="JXXE01000136">
    <property type="protein sequence ID" value="KIZ46063.1"/>
    <property type="molecule type" value="Genomic_DNA"/>
</dbReference>